<name>A0A643FH77_IDEDE</name>
<dbReference type="AlphaFoldDB" id="A0A643FH77"/>
<dbReference type="InterPro" id="IPR023772">
    <property type="entry name" value="DNA-bd_HTH_TetR-type_CS"/>
</dbReference>
<evidence type="ECO:0000256" key="1">
    <source>
        <dbReference type="ARBA" id="ARBA00022491"/>
    </source>
</evidence>
<proteinExistence type="predicted"/>
<dbReference type="PRINTS" id="PR00455">
    <property type="entry name" value="HTHTETR"/>
</dbReference>
<dbReference type="Pfam" id="PF00440">
    <property type="entry name" value="TetR_N"/>
    <property type="match status" value="1"/>
</dbReference>
<dbReference type="PROSITE" id="PS50977">
    <property type="entry name" value="HTH_TETR_2"/>
    <property type="match status" value="1"/>
</dbReference>
<dbReference type="InterPro" id="IPR036271">
    <property type="entry name" value="Tet_transcr_reg_TetR-rel_C_sf"/>
</dbReference>
<keyword evidence="3 5" id="KW-0238">DNA-binding</keyword>
<dbReference type="GO" id="GO:0003677">
    <property type="term" value="F:DNA binding"/>
    <property type="evidence" value="ECO:0007669"/>
    <property type="project" value="UniProtKB-UniRule"/>
</dbReference>
<organism evidence="7 8">
    <name type="scientific">Ideonella dechloratans</name>
    <dbReference type="NCBI Taxonomy" id="36863"/>
    <lineage>
        <taxon>Bacteria</taxon>
        <taxon>Pseudomonadati</taxon>
        <taxon>Pseudomonadota</taxon>
        <taxon>Betaproteobacteria</taxon>
        <taxon>Burkholderiales</taxon>
        <taxon>Sphaerotilaceae</taxon>
        <taxon>Ideonella</taxon>
    </lineage>
</organism>
<dbReference type="Proteomes" id="UP000430120">
    <property type="component" value="Unassembled WGS sequence"/>
</dbReference>
<reference evidence="7 8" key="1">
    <citation type="submission" date="2019-09" db="EMBL/GenBank/DDBJ databases">
        <title>Draft genome sequences of 48 bacterial type strains from the CCUG.</title>
        <authorList>
            <person name="Tunovic T."/>
            <person name="Pineiro-Iglesias B."/>
            <person name="Unosson C."/>
            <person name="Inganas E."/>
            <person name="Ohlen M."/>
            <person name="Cardew S."/>
            <person name="Jensie-Markopoulos S."/>
            <person name="Salva-Serra F."/>
            <person name="Jaen-Luchoro D."/>
            <person name="Karlsson R."/>
            <person name="Svensson-Stadler L."/>
            <person name="Chun J."/>
            <person name="Moore E."/>
        </authorList>
    </citation>
    <scope>NUCLEOTIDE SEQUENCE [LARGE SCALE GENOMIC DNA]</scope>
    <source>
        <strain evidence="7 8">CCUG 30977</strain>
    </source>
</reference>
<feature type="domain" description="HTH tetR-type" evidence="6">
    <location>
        <begin position="10"/>
        <end position="70"/>
    </location>
</feature>
<evidence type="ECO:0000259" key="6">
    <source>
        <dbReference type="PROSITE" id="PS50977"/>
    </source>
</evidence>
<dbReference type="EMBL" id="VZPB01000010">
    <property type="protein sequence ID" value="KAB0583874.1"/>
    <property type="molecule type" value="Genomic_DNA"/>
</dbReference>
<dbReference type="InterPro" id="IPR001647">
    <property type="entry name" value="HTH_TetR"/>
</dbReference>
<keyword evidence="2" id="KW-0805">Transcription regulation</keyword>
<comment type="caution">
    <text evidence="7">The sequence shown here is derived from an EMBL/GenBank/DDBJ whole genome shotgun (WGS) entry which is preliminary data.</text>
</comment>
<dbReference type="InterPro" id="IPR009057">
    <property type="entry name" value="Homeodomain-like_sf"/>
</dbReference>
<keyword evidence="1" id="KW-0678">Repressor</keyword>
<evidence type="ECO:0000313" key="8">
    <source>
        <dbReference type="Proteomes" id="UP000430120"/>
    </source>
</evidence>
<sequence>MGRVSKVQAALNRQHIVETASRLFRQHGVEGVSIADIMSAAGLTPGGFYKHFASKEALIDEAFALAFQQALGVWDQVAQRERSGPDSALAALVRFYFRPRPAEWSCPMLAFAGCNDGQAPQAPAMATYREGAQTLLERFRAAARKTPAPSPGQALTNAEVDLLFAAMVGTGLLARSVGDAAWIRDLQAAVLGALPPTDRPTDPSA</sequence>
<evidence type="ECO:0000313" key="7">
    <source>
        <dbReference type="EMBL" id="KAB0583874.1"/>
    </source>
</evidence>
<dbReference type="RefSeq" id="WP_151123337.1">
    <property type="nucleotide sequence ID" value="NZ_CP088082.1"/>
</dbReference>
<feature type="DNA-binding region" description="H-T-H motif" evidence="5">
    <location>
        <begin position="33"/>
        <end position="52"/>
    </location>
</feature>
<dbReference type="PANTHER" id="PTHR47506:SF7">
    <property type="entry name" value="TRANSCRIPTIONAL REGULATORY PROTEIN"/>
    <property type="match status" value="1"/>
</dbReference>
<dbReference type="Gene3D" id="1.10.10.60">
    <property type="entry name" value="Homeodomain-like"/>
    <property type="match status" value="1"/>
</dbReference>
<dbReference type="Gene3D" id="1.10.357.10">
    <property type="entry name" value="Tetracycline Repressor, domain 2"/>
    <property type="match status" value="1"/>
</dbReference>
<evidence type="ECO:0000256" key="4">
    <source>
        <dbReference type="ARBA" id="ARBA00023163"/>
    </source>
</evidence>
<evidence type="ECO:0000256" key="2">
    <source>
        <dbReference type="ARBA" id="ARBA00023015"/>
    </source>
</evidence>
<gene>
    <name evidence="7" type="ORF">F7Q92_06305</name>
</gene>
<keyword evidence="4" id="KW-0804">Transcription</keyword>
<accession>A0A643FH77</accession>
<dbReference type="SUPFAM" id="SSF48498">
    <property type="entry name" value="Tetracyclin repressor-like, C-terminal domain"/>
    <property type="match status" value="1"/>
</dbReference>
<keyword evidence="8" id="KW-1185">Reference proteome</keyword>
<dbReference type="PROSITE" id="PS01081">
    <property type="entry name" value="HTH_TETR_1"/>
    <property type="match status" value="1"/>
</dbReference>
<dbReference type="SUPFAM" id="SSF46689">
    <property type="entry name" value="Homeodomain-like"/>
    <property type="match status" value="1"/>
</dbReference>
<evidence type="ECO:0000256" key="3">
    <source>
        <dbReference type="ARBA" id="ARBA00023125"/>
    </source>
</evidence>
<dbReference type="PANTHER" id="PTHR47506">
    <property type="entry name" value="TRANSCRIPTIONAL REGULATORY PROTEIN"/>
    <property type="match status" value="1"/>
</dbReference>
<evidence type="ECO:0000256" key="5">
    <source>
        <dbReference type="PROSITE-ProRule" id="PRU00335"/>
    </source>
</evidence>
<dbReference type="OrthoDB" id="9798857at2"/>
<protein>
    <submittedName>
        <fullName evidence="7">TetR family transcriptional regulator</fullName>
    </submittedName>
</protein>